<dbReference type="Proteomes" id="UP001159363">
    <property type="component" value="Chromosome X"/>
</dbReference>
<feature type="compositionally biased region" description="Polar residues" evidence="1">
    <location>
        <begin position="22"/>
        <end position="36"/>
    </location>
</feature>
<evidence type="ECO:0000313" key="2">
    <source>
        <dbReference type="EMBL" id="KAJ8885500.1"/>
    </source>
</evidence>
<dbReference type="EMBL" id="JARBHB010000004">
    <property type="protein sequence ID" value="KAJ8885500.1"/>
    <property type="molecule type" value="Genomic_DNA"/>
</dbReference>
<keyword evidence="3" id="KW-1185">Reference proteome</keyword>
<sequence>MQKYSTPSNECKDYQTLRKHQPSLSEQVKQNLTSPNSKPPHIYGLPKIHKPDVPLSLCKSLYQKLSKFLLSIDSPLVGHAKSFINKPSHFRTPAQALEITDNGGLVSFNFQSLFANIPVPKTLSIIQERLE</sequence>
<gene>
    <name evidence="2" type="ORF">PR048_011698</name>
</gene>
<evidence type="ECO:0000256" key="1">
    <source>
        <dbReference type="SAM" id="MobiDB-lite"/>
    </source>
</evidence>
<comment type="caution">
    <text evidence="2">The sequence shown here is derived from an EMBL/GenBank/DDBJ whole genome shotgun (WGS) entry which is preliminary data.</text>
</comment>
<name>A0ABQ9HMI1_9NEOP</name>
<reference evidence="2 3" key="1">
    <citation type="submission" date="2023-02" db="EMBL/GenBank/DDBJ databases">
        <title>LHISI_Scaffold_Assembly.</title>
        <authorList>
            <person name="Stuart O.P."/>
            <person name="Cleave R."/>
            <person name="Magrath M.J.L."/>
            <person name="Mikheyev A.S."/>
        </authorList>
    </citation>
    <scope>NUCLEOTIDE SEQUENCE [LARGE SCALE GENOMIC DNA]</scope>
    <source>
        <strain evidence="2">Daus_M_001</strain>
        <tissue evidence="2">Leg muscle</tissue>
    </source>
</reference>
<proteinExistence type="predicted"/>
<evidence type="ECO:0000313" key="3">
    <source>
        <dbReference type="Proteomes" id="UP001159363"/>
    </source>
</evidence>
<accession>A0ABQ9HMI1</accession>
<feature type="region of interest" description="Disordered" evidence="1">
    <location>
        <begin position="1"/>
        <end position="45"/>
    </location>
</feature>
<protein>
    <recommendedName>
        <fullName evidence="4">Reverse transcriptase</fullName>
    </recommendedName>
</protein>
<evidence type="ECO:0008006" key="4">
    <source>
        <dbReference type="Google" id="ProtNLM"/>
    </source>
</evidence>
<organism evidence="2 3">
    <name type="scientific">Dryococelus australis</name>
    <dbReference type="NCBI Taxonomy" id="614101"/>
    <lineage>
        <taxon>Eukaryota</taxon>
        <taxon>Metazoa</taxon>
        <taxon>Ecdysozoa</taxon>
        <taxon>Arthropoda</taxon>
        <taxon>Hexapoda</taxon>
        <taxon>Insecta</taxon>
        <taxon>Pterygota</taxon>
        <taxon>Neoptera</taxon>
        <taxon>Polyneoptera</taxon>
        <taxon>Phasmatodea</taxon>
        <taxon>Verophasmatodea</taxon>
        <taxon>Anareolatae</taxon>
        <taxon>Phasmatidae</taxon>
        <taxon>Eurycanthinae</taxon>
        <taxon>Dryococelus</taxon>
    </lineage>
</organism>